<dbReference type="Proteomes" id="UP001147782">
    <property type="component" value="Unassembled WGS sequence"/>
</dbReference>
<dbReference type="Pfam" id="PF08982">
    <property type="entry name" value="AtaL"/>
    <property type="match status" value="1"/>
</dbReference>
<evidence type="ECO:0000313" key="1">
    <source>
        <dbReference type="EMBL" id="KAJ5381435.1"/>
    </source>
</evidence>
<dbReference type="SUPFAM" id="SSF55961">
    <property type="entry name" value="Bet v1-like"/>
    <property type="match status" value="1"/>
</dbReference>
<dbReference type="OrthoDB" id="2320332at2759"/>
<name>A0A9W9SNW1_9EURO</name>
<evidence type="ECO:0000313" key="2">
    <source>
        <dbReference type="Proteomes" id="UP001147782"/>
    </source>
</evidence>
<sequence>MATYNVSWVEQVNAAGNECVLTLDELWQGCLLLARSPQIFTSAISKCELDADDGNNITRTLYFSEGPQTELKQSVSLSPGTKFECESETGNRVTTMVFRGLSGSIDDAYLSIEYAIPIANMGPDLESAKQSYAAKAKQNLVEGVKTMRELKAQGKLG</sequence>
<dbReference type="GeneID" id="81435971"/>
<reference evidence="1" key="2">
    <citation type="journal article" date="2023" name="IMA Fungus">
        <title>Comparative genomic study of the Penicillium genus elucidates a diverse pangenome and 15 lateral gene transfer events.</title>
        <authorList>
            <person name="Petersen C."/>
            <person name="Sorensen T."/>
            <person name="Nielsen M.R."/>
            <person name="Sondergaard T.E."/>
            <person name="Sorensen J.L."/>
            <person name="Fitzpatrick D.A."/>
            <person name="Frisvad J.C."/>
            <person name="Nielsen K.L."/>
        </authorList>
    </citation>
    <scope>NUCLEOTIDE SEQUENCE</scope>
    <source>
        <strain evidence="1">IBT 29864</strain>
    </source>
</reference>
<dbReference type="EMBL" id="JAPZBS010000002">
    <property type="protein sequence ID" value="KAJ5381435.1"/>
    <property type="molecule type" value="Genomic_DNA"/>
</dbReference>
<dbReference type="Gene3D" id="3.30.530.20">
    <property type="match status" value="1"/>
</dbReference>
<gene>
    <name evidence="1" type="ORF">N7496_003863</name>
</gene>
<dbReference type="AlphaFoldDB" id="A0A9W9SNW1"/>
<reference evidence="1" key="1">
    <citation type="submission" date="2022-11" db="EMBL/GenBank/DDBJ databases">
        <authorList>
            <person name="Petersen C."/>
        </authorList>
    </citation>
    <scope>NUCLEOTIDE SEQUENCE</scope>
    <source>
        <strain evidence="1">IBT 29864</strain>
    </source>
</reference>
<protein>
    <submittedName>
        <fullName evidence="1">Uncharacterized protein</fullName>
    </submittedName>
</protein>
<organism evidence="1 2">
    <name type="scientific">Penicillium cataractarum</name>
    <dbReference type="NCBI Taxonomy" id="2100454"/>
    <lineage>
        <taxon>Eukaryota</taxon>
        <taxon>Fungi</taxon>
        <taxon>Dikarya</taxon>
        <taxon>Ascomycota</taxon>
        <taxon>Pezizomycotina</taxon>
        <taxon>Eurotiomycetes</taxon>
        <taxon>Eurotiomycetidae</taxon>
        <taxon>Eurotiales</taxon>
        <taxon>Aspergillaceae</taxon>
        <taxon>Penicillium</taxon>
    </lineage>
</organism>
<dbReference type="InterPro" id="IPR023393">
    <property type="entry name" value="START-like_dom_sf"/>
</dbReference>
<dbReference type="RefSeq" id="XP_056559006.1">
    <property type="nucleotide sequence ID" value="XM_056696794.1"/>
</dbReference>
<accession>A0A9W9SNW1</accession>
<dbReference type="InterPro" id="IPR015075">
    <property type="entry name" value="AtaL"/>
</dbReference>
<proteinExistence type="predicted"/>
<comment type="caution">
    <text evidence="1">The sequence shown here is derived from an EMBL/GenBank/DDBJ whole genome shotgun (WGS) entry which is preliminary data.</text>
</comment>
<keyword evidence="2" id="KW-1185">Reference proteome</keyword>